<evidence type="ECO:0000313" key="8">
    <source>
        <dbReference type="Proteomes" id="UP000012283"/>
    </source>
</evidence>
<comment type="subcellular location">
    <subcellularLocation>
        <location evidence="1">Cell membrane</location>
        <topology evidence="1">Multi-pass membrane protein</topology>
    </subcellularLocation>
</comment>
<gene>
    <name evidence="7" type="ORF">J416_02646</name>
</gene>
<keyword evidence="5 6" id="KW-0472">Membrane</keyword>
<evidence type="ECO:0000256" key="4">
    <source>
        <dbReference type="ARBA" id="ARBA00022989"/>
    </source>
</evidence>
<feature type="transmembrane region" description="Helical" evidence="6">
    <location>
        <begin position="30"/>
        <end position="50"/>
    </location>
</feature>
<dbReference type="Pfam" id="PF03899">
    <property type="entry name" value="ATP-synt_I"/>
    <property type="match status" value="1"/>
</dbReference>
<dbReference type="STRING" id="1308866.J416_02646"/>
<feature type="transmembrane region" description="Helical" evidence="6">
    <location>
        <begin position="56"/>
        <end position="79"/>
    </location>
</feature>
<evidence type="ECO:0000256" key="1">
    <source>
        <dbReference type="ARBA" id="ARBA00004651"/>
    </source>
</evidence>
<evidence type="ECO:0000256" key="5">
    <source>
        <dbReference type="ARBA" id="ARBA00023136"/>
    </source>
</evidence>
<dbReference type="PANTHER" id="PTHR40035">
    <property type="entry name" value="ATP SYNTHASE PROTEIN I"/>
    <property type="match status" value="1"/>
</dbReference>
<accession>N4WFC8</accession>
<dbReference type="InterPro" id="IPR005598">
    <property type="entry name" value="ATP_synth_I"/>
</dbReference>
<protein>
    <submittedName>
        <fullName evidence="7">F0F1 ATP synthase subunit I</fullName>
    </submittedName>
</protein>
<dbReference type="GO" id="GO:0005886">
    <property type="term" value="C:plasma membrane"/>
    <property type="evidence" value="ECO:0007669"/>
    <property type="project" value="UniProtKB-SubCell"/>
</dbReference>
<organism evidence="7 8">
    <name type="scientific">Gracilibacillus halophilus YIM-C55.5</name>
    <dbReference type="NCBI Taxonomy" id="1308866"/>
    <lineage>
        <taxon>Bacteria</taxon>
        <taxon>Bacillati</taxon>
        <taxon>Bacillota</taxon>
        <taxon>Bacilli</taxon>
        <taxon>Bacillales</taxon>
        <taxon>Bacillaceae</taxon>
        <taxon>Gracilibacillus</taxon>
    </lineage>
</organism>
<keyword evidence="8" id="KW-1185">Reference proteome</keyword>
<reference evidence="7 8" key="1">
    <citation type="submission" date="2013-03" db="EMBL/GenBank/DDBJ databases">
        <title>Draft genome sequence of Gracibacillus halophilus YIM-C55.5, a moderately halophilic and thermophilic organism from the Xiaochaidamu salt lake.</title>
        <authorList>
            <person name="Sugumar T."/>
            <person name="Polireddy D.R."/>
            <person name="Antony A."/>
            <person name="Madhava Y.R."/>
            <person name="Sivakumar N."/>
        </authorList>
    </citation>
    <scope>NUCLEOTIDE SEQUENCE [LARGE SCALE GENOMIC DNA]</scope>
    <source>
        <strain evidence="7 8">YIM-C55.5</strain>
    </source>
</reference>
<evidence type="ECO:0000256" key="3">
    <source>
        <dbReference type="ARBA" id="ARBA00022692"/>
    </source>
</evidence>
<proteinExistence type="predicted"/>
<dbReference type="PATRIC" id="fig|1308866.3.peg.537"/>
<dbReference type="PANTHER" id="PTHR40035:SF1">
    <property type="entry name" value="ATP SYNTHASE PROTEIN I"/>
    <property type="match status" value="1"/>
</dbReference>
<dbReference type="eggNOG" id="ENOG50316I0">
    <property type="taxonomic scope" value="Bacteria"/>
</dbReference>
<sequence>MGTTLSFYNLWIMQRKIDRFGQAVANQKRAAGIGTFTRLATGALAVLIALQYEEYFHLTSVIFGLMTTYVVIMIDFFFFRNQD</sequence>
<dbReference type="Proteomes" id="UP000012283">
    <property type="component" value="Unassembled WGS sequence"/>
</dbReference>
<keyword evidence="3 6" id="KW-0812">Transmembrane</keyword>
<keyword evidence="4 6" id="KW-1133">Transmembrane helix</keyword>
<keyword evidence="2" id="KW-1003">Cell membrane</keyword>
<evidence type="ECO:0000256" key="6">
    <source>
        <dbReference type="SAM" id="Phobius"/>
    </source>
</evidence>
<name>N4WFC8_9BACI</name>
<evidence type="ECO:0000256" key="2">
    <source>
        <dbReference type="ARBA" id="ARBA00022475"/>
    </source>
</evidence>
<dbReference type="EMBL" id="APML01000009">
    <property type="protein sequence ID" value="ENH97974.1"/>
    <property type="molecule type" value="Genomic_DNA"/>
</dbReference>
<dbReference type="InterPro" id="IPR039072">
    <property type="entry name" value="ATP_synth_I_Bacilli"/>
</dbReference>
<dbReference type="AlphaFoldDB" id="N4WFC8"/>
<comment type="caution">
    <text evidence="7">The sequence shown here is derived from an EMBL/GenBank/DDBJ whole genome shotgun (WGS) entry which is preliminary data.</text>
</comment>
<evidence type="ECO:0000313" key="7">
    <source>
        <dbReference type="EMBL" id="ENH97974.1"/>
    </source>
</evidence>